<comment type="caution">
    <text evidence="1">The sequence shown here is derived from an EMBL/GenBank/DDBJ whole genome shotgun (WGS) entry which is preliminary data.</text>
</comment>
<gene>
    <name evidence="1" type="ORF">LITE_LOCUS19607</name>
</gene>
<feature type="non-terminal residue" evidence="1">
    <location>
        <position position="37"/>
    </location>
</feature>
<name>A0AAV0KRV6_9ROSI</name>
<evidence type="ECO:0000313" key="1">
    <source>
        <dbReference type="EMBL" id="CAI0423674.1"/>
    </source>
</evidence>
<dbReference type="AlphaFoldDB" id="A0AAV0KRV6"/>
<protein>
    <submittedName>
        <fullName evidence="1">Uncharacterized protein</fullName>
    </submittedName>
</protein>
<reference evidence="1" key="1">
    <citation type="submission" date="2022-08" db="EMBL/GenBank/DDBJ databases">
        <authorList>
            <person name="Gutierrez-Valencia J."/>
        </authorList>
    </citation>
    <scope>NUCLEOTIDE SEQUENCE</scope>
</reference>
<proteinExistence type="predicted"/>
<evidence type="ECO:0000313" key="2">
    <source>
        <dbReference type="Proteomes" id="UP001154282"/>
    </source>
</evidence>
<dbReference type="Proteomes" id="UP001154282">
    <property type="component" value="Unassembled WGS sequence"/>
</dbReference>
<keyword evidence="2" id="KW-1185">Reference proteome</keyword>
<dbReference type="EMBL" id="CAMGYJ010000005">
    <property type="protein sequence ID" value="CAI0423674.1"/>
    <property type="molecule type" value="Genomic_DNA"/>
</dbReference>
<sequence length="37" mass="4175">MLDLIQACVWCLTTSLHAPSNESRLMGLKFAQARHTM</sequence>
<organism evidence="1 2">
    <name type="scientific">Linum tenue</name>
    <dbReference type="NCBI Taxonomy" id="586396"/>
    <lineage>
        <taxon>Eukaryota</taxon>
        <taxon>Viridiplantae</taxon>
        <taxon>Streptophyta</taxon>
        <taxon>Embryophyta</taxon>
        <taxon>Tracheophyta</taxon>
        <taxon>Spermatophyta</taxon>
        <taxon>Magnoliopsida</taxon>
        <taxon>eudicotyledons</taxon>
        <taxon>Gunneridae</taxon>
        <taxon>Pentapetalae</taxon>
        <taxon>rosids</taxon>
        <taxon>fabids</taxon>
        <taxon>Malpighiales</taxon>
        <taxon>Linaceae</taxon>
        <taxon>Linum</taxon>
    </lineage>
</organism>
<accession>A0AAV0KRV6</accession>